<sequence>MADPISLGLGIAPLALSAIKIIKATRSKLKVLRSHDKVLQRLRRSFKTQSHVFLDECHLLLQEIVNPDDVVFMLEDEESELWADPDLDQKIKRYLGRKYESIEETLGEIRRQIQALDKRLNYTLQDTDRDVKLTATEKFREAVSVTTNKTSYEADIGHIKELNQEFRRLRKMAKEFNQSNIVAQAEEQKLIPADYSVKGELARAFYNSVKSCWSCAEVHHAEHRIALLLEWFDGHDMRIFLHCRHRIGITTSTHSLDLTIQPPRLPLGETRALAMNLSTAIPCTELPHTNNFKPSRDDQLAEHPLAKRLRQVSRIGEPLTVSSENTPEPQKSVDLQTSNNVCGTLFQLAEENQASTPFLGADCLRRRALFPGNHVGGAVSKSAPKRAAIPLTNILNSSLDADLTVTQQLRLVLQIAKGHLQLHWTPWWQQYWSLWDLSYFKDPSATELSTCLKTMHIGTRLDLGTKEYEMTTAEQPPSGEVLQLTYGIRNLSLYCLGVALLQIGRWSQLDASDVFTIRKLASVNGRLGPRYQELTQKCIDCDFGHGSDLGSPPLQRAFYKSVICELESLVAALERS</sequence>
<organism evidence="1">
    <name type="scientific">Rosellinia necatrix</name>
    <name type="common">White root-rot fungus</name>
    <dbReference type="NCBI Taxonomy" id="77044"/>
    <lineage>
        <taxon>Eukaryota</taxon>
        <taxon>Fungi</taxon>
        <taxon>Dikarya</taxon>
        <taxon>Ascomycota</taxon>
        <taxon>Pezizomycotina</taxon>
        <taxon>Sordariomycetes</taxon>
        <taxon>Xylariomycetidae</taxon>
        <taxon>Xylariales</taxon>
        <taxon>Xylariaceae</taxon>
        <taxon>Rosellinia</taxon>
    </lineage>
</organism>
<dbReference type="OMA" id="KIWHAFN"/>
<protein>
    <submittedName>
        <fullName evidence="1">Uncharacterized protein</fullName>
    </submittedName>
</protein>
<dbReference type="Proteomes" id="UP000054516">
    <property type="component" value="Unassembled WGS sequence"/>
</dbReference>
<dbReference type="AlphaFoldDB" id="A0A1S7UNP8"/>
<dbReference type="PANTHER" id="PTHR35186">
    <property type="entry name" value="ANK_REP_REGION DOMAIN-CONTAINING PROTEIN"/>
    <property type="match status" value="1"/>
</dbReference>
<name>A0A1S7UNP8_ROSNE</name>
<dbReference type="EMBL" id="DF977484">
    <property type="protein sequence ID" value="GAP85045.1"/>
    <property type="molecule type" value="Genomic_DNA"/>
</dbReference>
<keyword evidence="2" id="KW-1185">Reference proteome</keyword>
<reference evidence="1" key="1">
    <citation type="submission" date="2016-03" db="EMBL/GenBank/DDBJ databases">
        <title>Draft genome sequence of Rosellinia necatrix.</title>
        <authorList>
            <person name="Kanematsu S."/>
        </authorList>
    </citation>
    <scope>NUCLEOTIDE SEQUENCE [LARGE SCALE GENOMIC DNA]</scope>
    <source>
        <strain evidence="1">W97</strain>
    </source>
</reference>
<evidence type="ECO:0000313" key="1">
    <source>
        <dbReference type="EMBL" id="GAP85045.1"/>
    </source>
</evidence>
<accession>A0A1S7UNP8</accession>
<proteinExistence type="predicted"/>
<dbReference type="PANTHER" id="PTHR35186:SF4">
    <property type="entry name" value="PRION-INHIBITION AND PROPAGATION HELO DOMAIN-CONTAINING PROTEIN"/>
    <property type="match status" value="1"/>
</dbReference>
<gene>
    <name evidence="1" type="ORF">SAMD00023353_3900910</name>
</gene>
<dbReference type="OrthoDB" id="5331891at2759"/>
<evidence type="ECO:0000313" key="2">
    <source>
        <dbReference type="Proteomes" id="UP000054516"/>
    </source>
</evidence>
<dbReference type="STRING" id="77044.A0A1S7UNP8"/>